<organism evidence="1 2">
    <name type="scientific">Mesorhabditis belari</name>
    <dbReference type="NCBI Taxonomy" id="2138241"/>
    <lineage>
        <taxon>Eukaryota</taxon>
        <taxon>Metazoa</taxon>
        <taxon>Ecdysozoa</taxon>
        <taxon>Nematoda</taxon>
        <taxon>Chromadorea</taxon>
        <taxon>Rhabditida</taxon>
        <taxon>Rhabditina</taxon>
        <taxon>Rhabditomorpha</taxon>
        <taxon>Rhabditoidea</taxon>
        <taxon>Rhabditidae</taxon>
        <taxon>Mesorhabditinae</taxon>
        <taxon>Mesorhabditis</taxon>
    </lineage>
</organism>
<sequence length="576" mass="66900">MFTNDYCFRLLLSLAAFVFLSAFTVTYEQLPQEYQLLIPPNVYKTIESPDDRQGIEEIFHEFDSPIPIENITQKLREGSPIFAEKIAGFLEKITFQFDILRLLHPNGTLDFEWIEKRLSGFLVNEAIDFFAFTPLIDVHTFQEASSTYGPLSHVKMDEMNEQIEKLLPHVAHAIANLSTEFEAILDTISDSMLTLQLQVVDELGKEQNNSETFDAIRNGLKKSVYELVPESLEKIKRVLPYAMINGMHELQLKQMEKIWEIYEKIPQNYSFYKGLSLPDFHSFDIDFLRYTVRQYLSKSLDSLIAHKKFTLVRDLTNYENLTTETVDRALISVNFIERIDGVHEELSFILNNRLTYLFLCAIGSVPPPEYHYVRRLVALYLPGERLLTKVAELLTNAPYLAGKVLFAADRVNAFVRLYCKNHQSTCHDLNNTAEFVTNYYVRGMLRIFDLLPETEIDHIKQVQIDIKLQKYKFVMESLNSRLPSLFNAIIQVHENIERKLGAMSYLGTQEFIRKLEADTLRVMILLALREDEDQEDYHEYARSWRRGFTSMGRKARAELAVALPEFAKVLTTSSRR</sequence>
<evidence type="ECO:0000313" key="1">
    <source>
        <dbReference type="Proteomes" id="UP000887575"/>
    </source>
</evidence>
<dbReference type="WBParaSite" id="MBELARI_LOCUS7024">
    <property type="protein sequence ID" value="MBELARI_LOCUS7024"/>
    <property type="gene ID" value="MBELARI_LOCUS7024"/>
</dbReference>
<protein>
    <submittedName>
        <fullName evidence="2">Exocyst complex component Sec6</fullName>
    </submittedName>
</protein>
<accession>A0AAF3JAR9</accession>
<proteinExistence type="predicted"/>
<dbReference type="AlphaFoldDB" id="A0AAF3JAR9"/>
<dbReference type="Proteomes" id="UP000887575">
    <property type="component" value="Unassembled WGS sequence"/>
</dbReference>
<name>A0AAF3JAR9_9BILA</name>
<keyword evidence="1" id="KW-1185">Reference proteome</keyword>
<reference evidence="2" key="1">
    <citation type="submission" date="2024-02" db="UniProtKB">
        <authorList>
            <consortium name="WormBaseParasite"/>
        </authorList>
    </citation>
    <scope>IDENTIFICATION</scope>
</reference>
<evidence type="ECO:0000313" key="2">
    <source>
        <dbReference type="WBParaSite" id="MBELARI_LOCUS7024"/>
    </source>
</evidence>